<name>A0A8K9X509_ONCMY</name>
<dbReference type="AlphaFoldDB" id="A0A8K9X509"/>
<dbReference type="Pfam" id="PF15347">
    <property type="entry name" value="PAG"/>
    <property type="match status" value="3"/>
</dbReference>
<dbReference type="Ensembl" id="ENSOMYT00000162321.1">
    <property type="protein sequence ID" value="ENSOMYP00000128454.1"/>
    <property type="gene ID" value="ENSOMYG00000061870.1"/>
</dbReference>
<reference evidence="2" key="2">
    <citation type="submission" date="2025-08" db="UniProtKB">
        <authorList>
            <consortium name="Ensembl"/>
        </authorList>
    </citation>
    <scope>IDENTIFICATION</scope>
</reference>
<evidence type="ECO:0000313" key="3">
    <source>
        <dbReference type="Proteomes" id="UP000694395"/>
    </source>
</evidence>
<reference evidence="2" key="1">
    <citation type="submission" date="2020-07" db="EMBL/GenBank/DDBJ databases">
        <title>A long reads based de novo assembly of the rainbow trout Arlee double haploid line genome.</title>
        <authorList>
            <person name="Gao G."/>
            <person name="Palti Y."/>
        </authorList>
    </citation>
    <scope>NUCLEOTIDE SEQUENCE [LARGE SCALE GENOMIC DNA]</scope>
</reference>
<feature type="region of interest" description="Disordered" evidence="1">
    <location>
        <begin position="212"/>
        <end position="352"/>
    </location>
</feature>
<evidence type="ECO:0000256" key="1">
    <source>
        <dbReference type="SAM" id="MobiDB-lite"/>
    </source>
</evidence>
<dbReference type="GeneTree" id="ENSGT00390000002061"/>
<dbReference type="GO" id="GO:0035556">
    <property type="term" value="P:intracellular signal transduction"/>
    <property type="evidence" value="ECO:0007669"/>
    <property type="project" value="InterPro"/>
</dbReference>
<feature type="region of interest" description="Disordered" evidence="1">
    <location>
        <begin position="548"/>
        <end position="619"/>
    </location>
</feature>
<feature type="region of interest" description="Disordered" evidence="1">
    <location>
        <begin position="130"/>
        <end position="149"/>
    </location>
</feature>
<dbReference type="Proteomes" id="UP000694395">
    <property type="component" value="Chromosome 32"/>
</dbReference>
<feature type="compositionally biased region" description="Polar residues" evidence="1">
    <location>
        <begin position="133"/>
        <end position="149"/>
    </location>
</feature>
<dbReference type="PANTHER" id="PTHR16322">
    <property type="entry name" value="PHOSPHOPROTEIN ASSOCIATED WITH GLYCOSPHINGOLIPID-ENRICHED MICRODOMAINS 1"/>
    <property type="match status" value="1"/>
</dbReference>
<proteinExistence type="predicted"/>
<feature type="compositionally biased region" description="Polar residues" evidence="1">
    <location>
        <begin position="249"/>
        <end position="269"/>
    </location>
</feature>
<dbReference type="GO" id="GO:0050868">
    <property type="term" value="P:negative regulation of T cell activation"/>
    <property type="evidence" value="ECO:0007669"/>
    <property type="project" value="InterPro"/>
</dbReference>
<feature type="region of interest" description="Disordered" evidence="1">
    <location>
        <begin position="374"/>
        <end position="426"/>
    </location>
</feature>
<feature type="region of interest" description="Disordered" evidence="1">
    <location>
        <begin position="154"/>
        <end position="178"/>
    </location>
</feature>
<feature type="compositionally biased region" description="Polar residues" evidence="1">
    <location>
        <begin position="74"/>
        <end position="120"/>
    </location>
</feature>
<evidence type="ECO:0000313" key="2">
    <source>
        <dbReference type="Ensembl" id="ENSOMYP00000128454.1"/>
    </source>
</evidence>
<feature type="region of interest" description="Disordered" evidence="1">
    <location>
        <begin position="450"/>
        <end position="479"/>
    </location>
</feature>
<dbReference type="GO" id="GO:0005886">
    <property type="term" value="C:plasma membrane"/>
    <property type="evidence" value="ECO:0007669"/>
    <property type="project" value="InterPro"/>
</dbReference>
<feature type="compositionally biased region" description="Polar residues" evidence="1">
    <location>
        <begin position="220"/>
        <end position="240"/>
    </location>
</feature>
<feature type="compositionally biased region" description="Basic and acidic residues" evidence="1">
    <location>
        <begin position="552"/>
        <end position="562"/>
    </location>
</feature>
<feature type="compositionally biased region" description="Polar residues" evidence="1">
    <location>
        <begin position="278"/>
        <end position="298"/>
    </location>
</feature>
<dbReference type="InterPro" id="IPR032748">
    <property type="entry name" value="PAG"/>
</dbReference>
<organism evidence="2 3">
    <name type="scientific">Oncorhynchus mykiss</name>
    <name type="common">Rainbow trout</name>
    <name type="synonym">Salmo gairdneri</name>
    <dbReference type="NCBI Taxonomy" id="8022"/>
    <lineage>
        <taxon>Eukaryota</taxon>
        <taxon>Metazoa</taxon>
        <taxon>Chordata</taxon>
        <taxon>Craniata</taxon>
        <taxon>Vertebrata</taxon>
        <taxon>Euteleostomi</taxon>
        <taxon>Actinopterygii</taxon>
        <taxon>Neopterygii</taxon>
        <taxon>Teleostei</taxon>
        <taxon>Protacanthopterygii</taxon>
        <taxon>Salmoniformes</taxon>
        <taxon>Salmonidae</taxon>
        <taxon>Salmoninae</taxon>
        <taxon>Oncorhynchus</taxon>
    </lineage>
</organism>
<feature type="region of interest" description="Disordered" evidence="1">
    <location>
        <begin position="72"/>
        <end position="120"/>
    </location>
</feature>
<feature type="compositionally biased region" description="Polar residues" evidence="1">
    <location>
        <begin position="191"/>
        <end position="207"/>
    </location>
</feature>
<dbReference type="PANTHER" id="PTHR16322:SF0">
    <property type="entry name" value="PHOSPHOPROTEIN ASSOCIATED WITH GLYCOSPHINGOLIPID-ENRICHED MICRODOMAINS 1"/>
    <property type="match status" value="1"/>
</dbReference>
<keyword evidence="3" id="KW-1185">Reference proteome</keyword>
<accession>A0A8K9X509</accession>
<feature type="compositionally biased region" description="Low complexity" evidence="1">
    <location>
        <begin position="322"/>
        <end position="333"/>
    </location>
</feature>
<feature type="compositionally biased region" description="Polar residues" evidence="1">
    <location>
        <begin position="162"/>
        <end position="178"/>
    </location>
</feature>
<reference evidence="2" key="3">
    <citation type="submission" date="2025-09" db="UniProtKB">
        <authorList>
            <consortium name="Ensembl"/>
        </authorList>
    </citation>
    <scope>IDENTIFICATION</scope>
</reference>
<dbReference type="GO" id="GO:0045121">
    <property type="term" value="C:membrane raft"/>
    <property type="evidence" value="ECO:0007669"/>
    <property type="project" value="InterPro"/>
</dbReference>
<protein>
    <submittedName>
        <fullName evidence="2">Phosphoprotein membrane anchor with glycosphingolipid microdomains 1</fullName>
    </submittedName>
</protein>
<sequence length="619" mass="65931">MAPVLSGLWELGVVGSGDATATSLGNVQLMTISVFLLLSMLLLLCAGCQGPKKSNCRPVAHENLMNGVSERETFTGSQSVDSPGTDLLVSSSHNGPLTSGTVLTDTQDSSPQPSEEMLSSQSNVFIHRPPVLTDTQDSSPQPSEEMLSSQSNVFIHGPPVLTDTQDSSPQPSEEMLSSQSNVFIHRPPVLTDTQDSSPQPSEEMLSSQSNVFIHGPPVLTDTQDSSPQPSEEMLSSQSNVFIHGPPVLTDTQDSSPQPSEEMLSSQSNVFIHGPPVLTDTQDSSPQPSEEMLSSQSELRSSKCPQDRELPSIPPNSTLEGMGSSSGPLLPPSGDGTYEVVKERGGDLTASRDVSVEDSLYETVKELKDHPGSLAAGLLNGDGTMSPLSPDDNEISHHHHHHNHLPPPNNPPALHNGHLSPGSPERGPLCAGVEYASVDLNKKSRYSADLEARRSATITAAVSPTEEPEEEDRPPPVPDKVLDENDNQPTMMDAGAVVVLGAALQNGELSDMYSTVGKPGLDVEEKESDYSSIADIKGLVPEYSSSDLYATVRDIHPQPREGESDPQGPPTESIEPGYEIIHIPKTGSGEDLGLGNQVQEPDYESVGELALGLNRESSRL</sequence>
<feature type="region of interest" description="Disordered" evidence="1">
    <location>
        <begin position="188"/>
        <end position="207"/>
    </location>
</feature>